<gene>
    <name evidence="3" type="primary">LOC117643916</name>
</gene>
<dbReference type="InParanoid" id="A0A6P8YP24"/>
<feature type="compositionally biased region" description="Low complexity" evidence="1">
    <location>
        <begin position="60"/>
        <end position="72"/>
    </location>
</feature>
<organism evidence="3">
    <name type="scientific">Thrips palmi</name>
    <name type="common">Melon thrips</name>
    <dbReference type="NCBI Taxonomy" id="161013"/>
    <lineage>
        <taxon>Eukaryota</taxon>
        <taxon>Metazoa</taxon>
        <taxon>Ecdysozoa</taxon>
        <taxon>Arthropoda</taxon>
        <taxon>Hexapoda</taxon>
        <taxon>Insecta</taxon>
        <taxon>Pterygota</taxon>
        <taxon>Neoptera</taxon>
        <taxon>Paraneoptera</taxon>
        <taxon>Thysanoptera</taxon>
        <taxon>Terebrantia</taxon>
        <taxon>Thripoidea</taxon>
        <taxon>Thripidae</taxon>
        <taxon>Thrips</taxon>
    </lineage>
</organism>
<sequence length="674" mass="75941">MAAAKPVQITVPKNISIVRGIMTPPKSAPSSDRKRKFKTLVSPVGAKAGGFSLFSPPSSPSKILKSPTSSSPSRKKPNLTIQQGANQNNKIFRYLQPKRLLPAFDSQSEPVPVICNNNNNIEDKENASLELKVSLVRLDDNVLAKEHNYCIAHRSPKKFCCNAASEYVTQALEKIVINDTLDPCKRLGIAVPPCVLTQSCCHDKLQAADSSSSHLDNLLFTMIDADLEVAMIRACYRHLSAKVYPSPTVIHSVFKIMKEIPTKEVVCLGKSYLKRVLHLFPPCSPHLRKHYLSVLHSGDTKLAHQSWSARSTDFFQEGLNEVESLVESLLNPEQLKQKNNIPGIRRIVKPRRYRDSPSPVKRSTRRQSSMQDDEASSNSSSDDTERIKREMQNYSSVIVKKKQARIELLNSMSNEEKIDHVFSRFEILLDILEMDLILWLSRNADHTKISDREICPLVILALWRPESDTGFDSINCRRIFSMYASSWVVKLRPDHLKTLARLIGLIAEVTSASEPNSSNAHPYTGDCCANLSRKLSDALKNSDLSEVRDKAVKMLKPNWLQMQVSANLLGISPSLTSVDMKTLLEPMTDTTTHLWAHFLDAVMEFYHTKYAVVLLTQGRLGCFQEDSIRKNYINSKQCDINYKALLQEISAYCELYNHINLSCMNNALIRIFAL</sequence>
<dbReference type="GeneID" id="117643916"/>
<accession>A0A6P8YP24</accession>
<dbReference type="KEGG" id="tpal:117643916"/>
<evidence type="ECO:0000313" key="2">
    <source>
        <dbReference type="Proteomes" id="UP000515158"/>
    </source>
</evidence>
<dbReference type="Proteomes" id="UP000515158">
    <property type="component" value="Unplaced"/>
</dbReference>
<feature type="region of interest" description="Disordered" evidence="1">
    <location>
        <begin position="46"/>
        <end position="80"/>
    </location>
</feature>
<proteinExistence type="predicted"/>
<dbReference type="RefSeq" id="XP_034238985.1">
    <property type="nucleotide sequence ID" value="XM_034383094.1"/>
</dbReference>
<name>A0A6P8YP24_THRPL</name>
<dbReference type="AlphaFoldDB" id="A0A6P8YP24"/>
<feature type="region of interest" description="Disordered" evidence="1">
    <location>
        <begin position="346"/>
        <end position="387"/>
    </location>
</feature>
<reference evidence="3" key="1">
    <citation type="submission" date="2025-08" db="UniProtKB">
        <authorList>
            <consortium name="RefSeq"/>
        </authorList>
    </citation>
    <scope>IDENTIFICATION</scope>
    <source>
        <tissue evidence="3">Total insect</tissue>
    </source>
</reference>
<protein>
    <submittedName>
        <fullName evidence="3">Uncharacterized protein LOC117643916 isoform X1</fullName>
    </submittedName>
</protein>
<dbReference type="OrthoDB" id="7454303at2759"/>
<keyword evidence="2" id="KW-1185">Reference proteome</keyword>
<evidence type="ECO:0000256" key="1">
    <source>
        <dbReference type="SAM" id="MobiDB-lite"/>
    </source>
</evidence>
<evidence type="ECO:0000313" key="3">
    <source>
        <dbReference type="RefSeq" id="XP_034238985.1"/>
    </source>
</evidence>